<feature type="chain" id="PRO_5029679591" description="Lipase" evidence="9">
    <location>
        <begin position="18"/>
        <end position="418"/>
    </location>
</feature>
<dbReference type="EnsemblMetazoa" id="XM_016984692">
    <property type="protein sequence ID" value="XP_016840181"/>
    <property type="gene ID" value="LOC100117480"/>
</dbReference>
<keyword evidence="12" id="KW-1185">Reference proteome</keyword>
<keyword evidence="2 9" id="KW-0732">Signal</keyword>
<feature type="active site" description="Nucleophile" evidence="8">
    <location>
        <position position="192"/>
    </location>
</feature>
<evidence type="ECO:0000256" key="8">
    <source>
        <dbReference type="PIRSR" id="PIRSR000862-1"/>
    </source>
</evidence>
<feature type="domain" description="Partial AB-hydrolase lipase" evidence="10">
    <location>
        <begin position="61"/>
        <end position="112"/>
    </location>
</feature>
<dbReference type="FunFam" id="3.40.50.1820:FF:000057">
    <property type="entry name" value="Lipase"/>
    <property type="match status" value="1"/>
</dbReference>
<evidence type="ECO:0000256" key="4">
    <source>
        <dbReference type="ARBA" id="ARBA00022963"/>
    </source>
</evidence>
<accession>A0A7M7IYJ3</accession>
<protein>
    <recommendedName>
        <fullName evidence="7">Lipase</fullName>
    </recommendedName>
</protein>
<dbReference type="SMR" id="A0A7M7IYJ3"/>
<evidence type="ECO:0000313" key="11">
    <source>
        <dbReference type="EnsemblMetazoa" id="XP_016840181"/>
    </source>
</evidence>
<evidence type="ECO:0000256" key="2">
    <source>
        <dbReference type="ARBA" id="ARBA00022729"/>
    </source>
</evidence>
<dbReference type="InterPro" id="IPR029058">
    <property type="entry name" value="AB_hydrolase_fold"/>
</dbReference>
<dbReference type="AlphaFoldDB" id="A0A7M7IYJ3"/>
<keyword evidence="6" id="KW-0325">Glycoprotein</keyword>
<organism evidence="11 12">
    <name type="scientific">Nasonia vitripennis</name>
    <name type="common">Parasitic wasp</name>
    <dbReference type="NCBI Taxonomy" id="7425"/>
    <lineage>
        <taxon>Eukaryota</taxon>
        <taxon>Metazoa</taxon>
        <taxon>Ecdysozoa</taxon>
        <taxon>Arthropoda</taxon>
        <taxon>Hexapoda</taxon>
        <taxon>Insecta</taxon>
        <taxon>Pterygota</taxon>
        <taxon>Neoptera</taxon>
        <taxon>Endopterygota</taxon>
        <taxon>Hymenoptera</taxon>
        <taxon>Apocrita</taxon>
        <taxon>Proctotrupomorpha</taxon>
        <taxon>Chalcidoidea</taxon>
        <taxon>Pteromalidae</taxon>
        <taxon>Pteromalinae</taxon>
        <taxon>Nasonia</taxon>
    </lineage>
</organism>
<proteinExistence type="inferred from homology"/>
<dbReference type="KEGG" id="nvi:100117480"/>
<dbReference type="SUPFAM" id="SSF53474">
    <property type="entry name" value="alpha/beta-Hydrolases"/>
    <property type="match status" value="1"/>
</dbReference>
<evidence type="ECO:0000256" key="7">
    <source>
        <dbReference type="PIRNR" id="PIRNR000862"/>
    </source>
</evidence>
<dbReference type="GeneID" id="100117480"/>
<dbReference type="Gene3D" id="3.40.50.1820">
    <property type="entry name" value="alpha/beta hydrolase"/>
    <property type="match status" value="1"/>
</dbReference>
<evidence type="ECO:0000256" key="5">
    <source>
        <dbReference type="ARBA" id="ARBA00023098"/>
    </source>
</evidence>
<dbReference type="GO" id="GO:0016042">
    <property type="term" value="P:lipid catabolic process"/>
    <property type="evidence" value="ECO:0007669"/>
    <property type="project" value="UniProtKB-KW"/>
</dbReference>
<dbReference type="InterPro" id="IPR006693">
    <property type="entry name" value="AB_hydrolase_lipase"/>
</dbReference>
<dbReference type="Proteomes" id="UP000002358">
    <property type="component" value="Chromosome 3"/>
</dbReference>
<dbReference type="PANTHER" id="PTHR11005">
    <property type="entry name" value="LYSOSOMAL ACID LIPASE-RELATED"/>
    <property type="match status" value="1"/>
</dbReference>
<feature type="active site" description="Charge relay system" evidence="8">
    <location>
        <position position="393"/>
    </location>
</feature>
<dbReference type="GO" id="GO:0016788">
    <property type="term" value="F:hydrolase activity, acting on ester bonds"/>
    <property type="evidence" value="ECO:0007669"/>
    <property type="project" value="InterPro"/>
</dbReference>
<dbReference type="OrthoDB" id="9974421at2759"/>
<evidence type="ECO:0000259" key="10">
    <source>
        <dbReference type="Pfam" id="PF04083"/>
    </source>
</evidence>
<dbReference type="Pfam" id="PF04083">
    <property type="entry name" value="Abhydro_lipase"/>
    <property type="match status" value="1"/>
</dbReference>
<comment type="similarity">
    <text evidence="1 7">Belongs to the AB hydrolase superfamily. Lipase family.</text>
</comment>
<keyword evidence="3 7" id="KW-0378">Hydrolase</keyword>
<dbReference type="InParanoid" id="A0A7M7IYJ3"/>
<evidence type="ECO:0000256" key="1">
    <source>
        <dbReference type="ARBA" id="ARBA00010701"/>
    </source>
</evidence>
<name>A0A7M7IYJ3_NASVI</name>
<evidence type="ECO:0000313" key="12">
    <source>
        <dbReference type="Proteomes" id="UP000002358"/>
    </source>
</evidence>
<sequence length="418" mass="47784">MKIIAIFLCAFVTSSSADYFDFLKKILFSKNVSPARVRTEEECNSRTNESVILDFIGLVEQYDGYKAEEYNITTDDGYILGLHRISGSPSHPKTDGKRVIYIQHGLFGSSDFLVLLGPHRSLAFYLADAGYDVWLGNVRGNVYSKSHITYGPKSSRFWNFRMDEMAEKDISKFIDVVLEKTRQTKLTYIGYSMGTTLSYMLLSSKPEYNEKIDLLVSLAPVAFFTPPASILIKSLISTILLANKFSNEILPQSIDIAQFAKDSCNNSAFNPCKIFLSHFARGIHNLSEPDVQKILAYTPAGTSYYTVEHYQQLMNNDRKFQKYDFNTRWYTSNMGKYYQTTPPQYDVSSINAAHIIIYSLADVFVKVEDAKYLKDNMKNVIAFEEVADKNFNHVDFIWSVEAKKLVYEPLLKIMSKHH</sequence>
<evidence type="ECO:0000256" key="3">
    <source>
        <dbReference type="ARBA" id="ARBA00022801"/>
    </source>
</evidence>
<evidence type="ECO:0000256" key="9">
    <source>
        <dbReference type="SAM" id="SignalP"/>
    </source>
</evidence>
<keyword evidence="4 7" id="KW-0442">Lipid degradation</keyword>
<feature type="signal peptide" evidence="9">
    <location>
        <begin position="1"/>
        <end position="17"/>
    </location>
</feature>
<evidence type="ECO:0000256" key="6">
    <source>
        <dbReference type="ARBA" id="ARBA00023180"/>
    </source>
</evidence>
<keyword evidence="5" id="KW-0443">Lipid metabolism</keyword>
<feature type="active site" description="Charge relay system" evidence="8">
    <location>
        <position position="362"/>
    </location>
</feature>
<dbReference type="InterPro" id="IPR025483">
    <property type="entry name" value="Lipase_euk"/>
</dbReference>
<dbReference type="RefSeq" id="XP_016840181.1">
    <property type="nucleotide sequence ID" value="XM_016984692.2"/>
</dbReference>
<dbReference type="PIRSF" id="PIRSF000862">
    <property type="entry name" value="Steryl_ester_lip"/>
    <property type="match status" value="1"/>
</dbReference>
<reference evidence="11" key="1">
    <citation type="submission" date="2021-01" db="UniProtKB">
        <authorList>
            <consortium name="EnsemblMetazoa"/>
        </authorList>
    </citation>
    <scope>IDENTIFICATION</scope>
</reference>